<dbReference type="InterPro" id="IPR001227">
    <property type="entry name" value="Ac_transferase_dom_sf"/>
</dbReference>
<evidence type="ECO:0000313" key="3">
    <source>
        <dbReference type="EMBL" id="MFD1052150.1"/>
    </source>
</evidence>
<name>A0ABW3MSE4_9PSEU</name>
<dbReference type="InterPro" id="IPR050091">
    <property type="entry name" value="PKS_NRPS_Biosynth_Enz"/>
</dbReference>
<dbReference type="SUPFAM" id="SSF52151">
    <property type="entry name" value="FabD/lysophospholipase-like"/>
    <property type="match status" value="1"/>
</dbReference>
<dbReference type="Proteomes" id="UP001597045">
    <property type="component" value="Unassembled WGS sequence"/>
</dbReference>
<feature type="non-terminal residue" evidence="3">
    <location>
        <position position="1"/>
    </location>
</feature>
<dbReference type="GO" id="GO:0016746">
    <property type="term" value="F:acyltransferase activity"/>
    <property type="evidence" value="ECO:0007669"/>
    <property type="project" value="UniProtKB-KW"/>
</dbReference>
<keyword evidence="3" id="KW-0012">Acyltransferase</keyword>
<dbReference type="Pfam" id="PF00698">
    <property type="entry name" value="Acyl_transf_1"/>
    <property type="match status" value="1"/>
</dbReference>
<keyword evidence="4" id="KW-1185">Reference proteome</keyword>
<dbReference type="PANTHER" id="PTHR43775">
    <property type="entry name" value="FATTY ACID SYNTHASE"/>
    <property type="match status" value="1"/>
</dbReference>
<organism evidence="3 4">
    <name type="scientific">Kibdelosporangium lantanae</name>
    <dbReference type="NCBI Taxonomy" id="1497396"/>
    <lineage>
        <taxon>Bacteria</taxon>
        <taxon>Bacillati</taxon>
        <taxon>Actinomycetota</taxon>
        <taxon>Actinomycetes</taxon>
        <taxon>Pseudonocardiales</taxon>
        <taxon>Pseudonocardiaceae</taxon>
        <taxon>Kibdelosporangium</taxon>
    </lineage>
</organism>
<sequence>ARGRAMQSARADGAMAAFQATQAEIGSSLVDDRVEVAAVNGPTSVVLSGDADELRDFVEVLRGRGHKTRRLRVSHAFHSPLMEPMLDEFRTVVANLAYRRPNIPIVSTVDGSADLSSPDHWVEHVRRTVRFAEGVVKLAEAAELLKEINDDFRALLRE</sequence>
<dbReference type="EMBL" id="JBHTIS010004171">
    <property type="protein sequence ID" value="MFD1052150.1"/>
    <property type="molecule type" value="Genomic_DNA"/>
</dbReference>
<dbReference type="InterPro" id="IPR016035">
    <property type="entry name" value="Acyl_Trfase/lysoPLipase"/>
</dbReference>
<dbReference type="PANTHER" id="PTHR43775:SF51">
    <property type="entry name" value="INACTIVE PHENOLPHTHIOCEROL SYNTHESIS POLYKETIDE SYNTHASE TYPE I PKS1-RELATED"/>
    <property type="match status" value="1"/>
</dbReference>
<comment type="caution">
    <text evidence="3">The sequence shown here is derived from an EMBL/GenBank/DDBJ whole genome shotgun (WGS) entry which is preliminary data.</text>
</comment>
<proteinExistence type="predicted"/>
<dbReference type="InterPro" id="IPR014043">
    <property type="entry name" value="Acyl_transferase_dom"/>
</dbReference>
<evidence type="ECO:0000256" key="1">
    <source>
        <dbReference type="ARBA" id="ARBA00022679"/>
    </source>
</evidence>
<dbReference type="SMART" id="SM00827">
    <property type="entry name" value="PKS_AT"/>
    <property type="match status" value="1"/>
</dbReference>
<accession>A0ABW3MSE4</accession>
<reference evidence="4" key="1">
    <citation type="journal article" date="2019" name="Int. J. Syst. Evol. Microbiol.">
        <title>The Global Catalogue of Microorganisms (GCM) 10K type strain sequencing project: providing services to taxonomists for standard genome sequencing and annotation.</title>
        <authorList>
            <consortium name="The Broad Institute Genomics Platform"/>
            <consortium name="The Broad Institute Genome Sequencing Center for Infectious Disease"/>
            <person name="Wu L."/>
            <person name="Ma J."/>
        </authorList>
    </citation>
    <scope>NUCLEOTIDE SEQUENCE [LARGE SCALE GENOMIC DNA]</scope>
    <source>
        <strain evidence="4">JCM 31486</strain>
    </source>
</reference>
<evidence type="ECO:0000313" key="4">
    <source>
        <dbReference type="Proteomes" id="UP001597045"/>
    </source>
</evidence>
<keyword evidence="1" id="KW-0808">Transferase</keyword>
<feature type="domain" description="Malonyl-CoA:ACP transacylase (MAT)" evidence="2">
    <location>
        <begin position="1"/>
        <end position="158"/>
    </location>
</feature>
<protein>
    <submittedName>
        <fullName evidence="3">Acyltransferase domain-containing protein</fullName>
    </submittedName>
</protein>
<evidence type="ECO:0000259" key="2">
    <source>
        <dbReference type="SMART" id="SM00827"/>
    </source>
</evidence>
<dbReference type="Gene3D" id="3.40.366.10">
    <property type="entry name" value="Malonyl-Coenzyme A Acyl Carrier Protein, domain 2"/>
    <property type="match status" value="1"/>
</dbReference>
<gene>
    <name evidence="3" type="ORF">ACFQ1S_44540</name>
</gene>